<dbReference type="AlphaFoldDB" id="W0DSP6"/>
<gene>
    <name evidence="1" type="ORF">THITH_06365</name>
</gene>
<reference evidence="1 2" key="1">
    <citation type="submission" date="2013-12" db="EMBL/GenBank/DDBJ databases">
        <authorList>
            <consortium name="DOE Joint Genome Institute"/>
            <person name="Muyzer G."/>
            <person name="Huntemann M."/>
            <person name="Han J."/>
            <person name="Chen A."/>
            <person name="Kyrpides N."/>
            <person name="Mavromatis K."/>
            <person name="Markowitz V."/>
            <person name="Palaniappan K."/>
            <person name="Ivanova N."/>
            <person name="Schaumberg A."/>
            <person name="Pati A."/>
            <person name="Liolios K."/>
            <person name="Nordberg H.P."/>
            <person name="Cantor M.N."/>
            <person name="Hua S.X."/>
            <person name="Woyke T."/>
        </authorList>
    </citation>
    <scope>NUCLEOTIDE SEQUENCE [LARGE SCALE GENOMIC DNA]</scope>
    <source>
        <strain evidence="1 2">ARh 1</strain>
    </source>
</reference>
<dbReference type="HOGENOM" id="CLU_2977879_0_0_6"/>
<dbReference type="KEGG" id="tti:THITH_06365"/>
<sequence>MSDVAALKPFPGRPVAARLLARPCMPSVLAQERVGVLETSRLVLHEWVKRLVGSGRRV</sequence>
<dbReference type="EMBL" id="CP007029">
    <property type="protein sequence ID" value="AHF00009.1"/>
    <property type="molecule type" value="Genomic_DNA"/>
</dbReference>
<evidence type="ECO:0000313" key="1">
    <source>
        <dbReference type="EMBL" id="AHF00009.1"/>
    </source>
</evidence>
<accession>W0DSP6</accession>
<dbReference type="RefSeq" id="WP_006748612.1">
    <property type="nucleotide sequence ID" value="NZ_CP007029.1"/>
</dbReference>
<evidence type="ECO:0000313" key="2">
    <source>
        <dbReference type="Proteomes" id="UP000005289"/>
    </source>
</evidence>
<keyword evidence="2" id="KW-1185">Reference proteome</keyword>
<name>W0DSP6_9GAMM</name>
<organism evidence="1 2">
    <name type="scientific">Thioalkalivibrio paradoxus ARh 1</name>
    <dbReference type="NCBI Taxonomy" id="713585"/>
    <lineage>
        <taxon>Bacteria</taxon>
        <taxon>Pseudomonadati</taxon>
        <taxon>Pseudomonadota</taxon>
        <taxon>Gammaproteobacteria</taxon>
        <taxon>Chromatiales</taxon>
        <taxon>Ectothiorhodospiraceae</taxon>
        <taxon>Thioalkalivibrio</taxon>
    </lineage>
</organism>
<protein>
    <submittedName>
        <fullName evidence="1">Uncharacterized protein</fullName>
    </submittedName>
</protein>
<dbReference type="STRING" id="713585.THITH_06365"/>
<dbReference type="Proteomes" id="UP000005289">
    <property type="component" value="Chromosome"/>
</dbReference>
<proteinExistence type="predicted"/>